<organism evidence="4 5">
    <name type="scientific">Eiseniibacteriota bacterium</name>
    <dbReference type="NCBI Taxonomy" id="2212470"/>
    <lineage>
        <taxon>Bacteria</taxon>
        <taxon>Candidatus Eiseniibacteriota</taxon>
    </lineage>
</organism>
<dbReference type="InterPro" id="IPR003593">
    <property type="entry name" value="AAA+_ATPase"/>
</dbReference>
<dbReference type="Gene3D" id="3.40.50.300">
    <property type="entry name" value="P-loop containing nucleotide triphosphate hydrolases"/>
    <property type="match status" value="2"/>
</dbReference>
<name>A0A538SCR5_UNCEI</name>
<dbReference type="CDD" id="cd03216">
    <property type="entry name" value="ABC_Carb_Monos_I"/>
    <property type="match status" value="1"/>
</dbReference>
<comment type="caution">
    <text evidence="4">The sequence shown here is derived from an EMBL/GenBank/DDBJ whole genome shotgun (WGS) entry which is preliminary data.</text>
</comment>
<proteinExistence type="predicted"/>
<evidence type="ECO:0000313" key="4">
    <source>
        <dbReference type="EMBL" id="TMQ49159.1"/>
    </source>
</evidence>
<dbReference type="SMART" id="SM00382">
    <property type="entry name" value="AAA"/>
    <property type="match status" value="1"/>
</dbReference>
<evidence type="ECO:0000256" key="2">
    <source>
        <dbReference type="ARBA" id="ARBA00022840"/>
    </source>
</evidence>
<sequence>MTPPILELHDVTKQYDSNRVLKGVSLAVRPGTIHAIVGENGAGKSTLMNVLFGMPVIHETGGYGGRIVLEGREVRFGSPSEAMAAGLGMVHQEFMLIPGFSVAENIKLNREPTRPNPLSRIAGRKLESLDRQRIGADARAALDTVGLGVDEWLPMAGLPVGHMQFVEIAREVDKKNARLLIFDEPTAVLAESEATELLRVMKALAAKGLGILFITHRLDEVLAVADEITVLRDGEVVARLAPEGATVGRIAELMVGRAAILAPDRAARALPGGPPALEVSDLHVEMPGEEVHGLSFTLQKGEVLGLGGLAGHGKIGAANGLMGLFPARGAVLKDGRPLRLNDPRAAIDAGLAFVSEDRRGVGILPDESVELNIALTAIEARNRFLLPGPIAALRLLDSGGIRRHAREMIQRLDIRCTGPR</sequence>
<dbReference type="Pfam" id="PF00005">
    <property type="entry name" value="ABC_tran"/>
    <property type="match status" value="1"/>
</dbReference>
<gene>
    <name evidence="4" type="ORF">E6K73_10455</name>
</gene>
<dbReference type="InterPro" id="IPR050107">
    <property type="entry name" value="ABC_carbohydrate_import_ATPase"/>
</dbReference>
<feature type="non-terminal residue" evidence="4">
    <location>
        <position position="420"/>
    </location>
</feature>
<evidence type="ECO:0000259" key="3">
    <source>
        <dbReference type="PROSITE" id="PS50893"/>
    </source>
</evidence>
<dbReference type="GO" id="GO:0016887">
    <property type="term" value="F:ATP hydrolysis activity"/>
    <property type="evidence" value="ECO:0007669"/>
    <property type="project" value="InterPro"/>
</dbReference>
<dbReference type="EMBL" id="VBOT01000127">
    <property type="protein sequence ID" value="TMQ49159.1"/>
    <property type="molecule type" value="Genomic_DNA"/>
</dbReference>
<protein>
    <submittedName>
        <fullName evidence="4">Sugar ABC transporter ATP-binding protein</fullName>
    </submittedName>
</protein>
<keyword evidence="2 4" id="KW-0067">ATP-binding</keyword>
<dbReference type="PANTHER" id="PTHR43790">
    <property type="entry name" value="CARBOHYDRATE TRANSPORT ATP-BINDING PROTEIN MG119-RELATED"/>
    <property type="match status" value="1"/>
</dbReference>
<feature type="domain" description="ABC transporter" evidence="3">
    <location>
        <begin position="6"/>
        <end position="258"/>
    </location>
</feature>
<evidence type="ECO:0000313" key="5">
    <source>
        <dbReference type="Proteomes" id="UP000320184"/>
    </source>
</evidence>
<dbReference type="PROSITE" id="PS50893">
    <property type="entry name" value="ABC_TRANSPORTER_2"/>
    <property type="match status" value="1"/>
</dbReference>
<reference evidence="4 5" key="1">
    <citation type="journal article" date="2019" name="Nat. Microbiol.">
        <title>Mediterranean grassland soil C-N compound turnover is dependent on rainfall and depth, and is mediated by genomically divergent microorganisms.</title>
        <authorList>
            <person name="Diamond S."/>
            <person name="Andeer P.F."/>
            <person name="Li Z."/>
            <person name="Crits-Christoph A."/>
            <person name="Burstein D."/>
            <person name="Anantharaman K."/>
            <person name="Lane K.R."/>
            <person name="Thomas B.C."/>
            <person name="Pan C."/>
            <person name="Northen T.R."/>
            <person name="Banfield J.F."/>
        </authorList>
    </citation>
    <scope>NUCLEOTIDE SEQUENCE [LARGE SCALE GENOMIC DNA]</scope>
    <source>
        <strain evidence="4">WS_3</strain>
    </source>
</reference>
<dbReference type="InterPro" id="IPR003439">
    <property type="entry name" value="ABC_transporter-like_ATP-bd"/>
</dbReference>
<dbReference type="Proteomes" id="UP000320184">
    <property type="component" value="Unassembled WGS sequence"/>
</dbReference>
<accession>A0A538SCR5</accession>
<dbReference type="InterPro" id="IPR027417">
    <property type="entry name" value="P-loop_NTPase"/>
</dbReference>
<dbReference type="SUPFAM" id="SSF52540">
    <property type="entry name" value="P-loop containing nucleoside triphosphate hydrolases"/>
    <property type="match status" value="2"/>
</dbReference>
<dbReference type="PANTHER" id="PTHR43790:SF4">
    <property type="entry name" value="GUANOSINE IMPORT ATP-BINDING PROTEIN NUPO"/>
    <property type="match status" value="1"/>
</dbReference>
<keyword evidence="1" id="KW-0547">Nucleotide-binding</keyword>
<dbReference type="AlphaFoldDB" id="A0A538SCR5"/>
<dbReference type="GO" id="GO:0005524">
    <property type="term" value="F:ATP binding"/>
    <property type="evidence" value="ECO:0007669"/>
    <property type="project" value="UniProtKB-KW"/>
</dbReference>
<evidence type="ECO:0000256" key="1">
    <source>
        <dbReference type="ARBA" id="ARBA00022741"/>
    </source>
</evidence>